<name>A0A4U0ZKC4_9ALTE</name>
<keyword evidence="1" id="KW-0812">Transmembrane</keyword>
<dbReference type="Proteomes" id="UP000305471">
    <property type="component" value="Unassembled WGS sequence"/>
</dbReference>
<protein>
    <submittedName>
        <fullName evidence="4">PEP-CTERM sorting domain-containing protein</fullName>
    </submittedName>
</protein>
<dbReference type="OrthoDB" id="6337169at2"/>
<sequence>MKLKHIAIGAALTLATTALSAEEFYIDVGVDFDSSLNPNTAAGPTTTGWLNELLYNYQSTTVADCGALSLSSGCNINTFGGVNLSGSVADAFNSLGLNGISDLSPQDSLNQIGPSDNNYSQDWGLTFQFNLSGIISGTELITDYDSGAITFYYYDSIEATISDSFTELFTIDVYDTINTPAGGQNLAGILSSVGTGTVNGVMVGDMFNFATGSFNDLITSFVNIVASVDYNTDASQVVITDNGDGTTTLRGNHDGSISFAAVPEPSTIALMSLGLLGLVSTTRRRRK</sequence>
<comment type="caution">
    <text evidence="4">The sequence shown here is derived from an EMBL/GenBank/DDBJ whole genome shotgun (WGS) entry which is preliminary data.</text>
</comment>
<feature type="transmembrane region" description="Helical" evidence="1">
    <location>
        <begin position="257"/>
        <end position="279"/>
    </location>
</feature>
<reference evidence="4 5" key="1">
    <citation type="submission" date="2019-04" db="EMBL/GenBank/DDBJ databases">
        <title>Alteromonas portus sp. nov., an alginate lyase-excreting marine bacterium.</title>
        <authorList>
            <person name="Huang H."/>
            <person name="Mo K."/>
            <person name="Bao S."/>
        </authorList>
    </citation>
    <scope>NUCLEOTIDE SEQUENCE [LARGE SCALE GENOMIC DNA]</scope>
    <source>
        <strain evidence="4 5">HB161718</strain>
    </source>
</reference>
<feature type="chain" id="PRO_5020860711" evidence="2">
    <location>
        <begin position="21"/>
        <end position="287"/>
    </location>
</feature>
<evidence type="ECO:0000259" key="3">
    <source>
        <dbReference type="Pfam" id="PF07589"/>
    </source>
</evidence>
<dbReference type="NCBIfam" id="TIGR02595">
    <property type="entry name" value="PEP_CTERM"/>
    <property type="match status" value="1"/>
</dbReference>
<feature type="domain" description="Ice-binding protein C-terminal" evidence="3">
    <location>
        <begin position="261"/>
        <end position="284"/>
    </location>
</feature>
<accession>A0A4U0ZKC4</accession>
<evidence type="ECO:0000313" key="4">
    <source>
        <dbReference type="EMBL" id="TKB03520.1"/>
    </source>
</evidence>
<dbReference type="InterPro" id="IPR013424">
    <property type="entry name" value="Ice-binding_C"/>
</dbReference>
<evidence type="ECO:0000256" key="1">
    <source>
        <dbReference type="SAM" id="Phobius"/>
    </source>
</evidence>
<keyword evidence="2" id="KW-0732">Signal</keyword>
<gene>
    <name evidence="4" type="ORF">E5672_10815</name>
</gene>
<evidence type="ECO:0000256" key="2">
    <source>
        <dbReference type="SAM" id="SignalP"/>
    </source>
</evidence>
<feature type="signal peptide" evidence="2">
    <location>
        <begin position="1"/>
        <end position="20"/>
    </location>
</feature>
<keyword evidence="1" id="KW-1133">Transmembrane helix</keyword>
<proteinExistence type="predicted"/>
<dbReference type="Pfam" id="PF07589">
    <property type="entry name" value="PEP-CTERM"/>
    <property type="match status" value="1"/>
</dbReference>
<keyword evidence="5" id="KW-1185">Reference proteome</keyword>
<dbReference type="RefSeq" id="WP_136782211.1">
    <property type="nucleotide sequence ID" value="NZ_SWCO01000005.1"/>
</dbReference>
<keyword evidence="1" id="KW-0472">Membrane</keyword>
<dbReference type="AlphaFoldDB" id="A0A4U0ZKC4"/>
<evidence type="ECO:0000313" key="5">
    <source>
        <dbReference type="Proteomes" id="UP000305471"/>
    </source>
</evidence>
<organism evidence="4 5">
    <name type="scientific">Alteromonas portus</name>
    <dbReference type="NCBI Taxonomy" id="2565549"/>
    <lineage>
        <taxon>Bacteria</taxon>
        <taxon>Pseudomonadati</taxon>
        <taxon>Pseudomonadota</taxon>
        <taxon>Gammaproteobacteria</taxon>
        <taxon>Alteromonadales</taxon>
        <taxon>Alteromonadaceae</taxon>
        <taxon>Alteromonas/Salinimonas group</taxon>
        <taxon>Alteromonas</taxon>
    </lineage>
</organism>
<dbReference type="EMBL" id="SWCO01000005">
    <property type="protein sequence ID" value="TKB03520.1"/>
    <property type="molecule type" value="Genomic_DNA"/>
</dbReference>